<dbReference type="AlphaFoldDB" id="A0A6C0JDS2"/>
<evidence type="ECO:0000313" key="1">
    <source>
        <dbReference type="EMBL" id="QHU01784.1"/>
    </source>
</evidence>
<accession>A0A6C0JDS2</accession>
<organism evidence="1">
    <name type="scientific">viral metagenome</name>
    <dbReference type="NCBI Taxonomy" id="1070528"/>
    <lineage>
        <taxon>unclassified sequences</taxon>
        <taxon>metagenomes</taxon>
        <taxon>organismal metagenomes</taxon>
    </lineage>
</organism>
<name>A0A6C0JDS2_9ZZZZ</name>
<protein>
    <submittedName>
        <fullName evidence="1">Uncharacterized protein</fullName>
    </submittedName>
</protein>
<reference evidence="1" key="1">
    <citation type="journal article" date="2020" name="Nature">
        <title>Giant virus diversity and host interactions through global metagenomics.</title>
        <authorList>
            <person name="Schulz F."/>
            <person name="Roux S."/>
            <person name="Paez-Espino D."/>
            <person name="Jungbluth S."/>
            <person name="Walsh D.A."/>
            <person name="Denef V.J."/>
            <person name="McMahon K.D."/>
            <person name="Konstantinidis K.T."/>
            <person name="Eloe-Fadrosh E.A."/>
            <person name="Kyrpides N.C."/>
            <person name="Woyke T."/>
        </authorList>
    </citation>
    <scope>NUCLEOTIDE SEQUENCE</scope>
    <source>
        <strain evidence="1">GVMAG-M-3300025880-56</strain>
    </source>
</reference>
<dbReference type="EMBL" id="MN740350">
    <property type="protein sequence ID" value="QHU01784.1"/>
    <property type="molecule type" value="Genomic_DNA"/>
</dbReference>
<proteinExistence type="predicted"/>
<sequence>MELDLKIQKCFDNVETVWTNKPSNLLDVNTYFNLNDLSEICRKYFTKLIIYDYTPWEDHNLFEYIFHPTTNKREQYNIIKFKKMFFISDNQGYRYPRYLIKLYQYEPTKSQLSKRIIVDVP</sequence>